<feature type="region of interest" description="Disordered" evidence="1">
    <location>
        <begin position="1"/>
        <end position="87"/>
    </location>
</feature>
<dbReference type="Proteomes" id="UP000811619">
    <property type="component" value="Unassembled WGS sequence"/>
</dbReference>
<sequence>MIRRQIHTSSRGARTSPFRQRVKDALVRSPRREPRCKADAHWAGWDEQSSGNGARAKDDKGGGGSGCGIVTGPTESGYLTSRLSGLC</sequence>
<evidence type="ECO:0000256" key="1">
    <source>
        <dbReference type="SAM" id="MobiDB-lite"/>
    </source>
</evidence>
<dbReference type="AlphaFoldDB" id="A0A8K0J2R9"/>
<reference evidence="2" key="1">
    <citation type="journal article" date="2020" name="bioRxiv">
        <title>Whole genome comparisons of ergot fungi reveals the divergence and evolution of species within the genus Claviceps are the result of varying mechanisms driving genome evolution and host range expansion.</title>
        <authorList>
            <person name="Wyka S.A."/>
            <person name="Mondo S.J."/>
            <person name="Liu M."/>
            <person name="Dettman J."/>
            <person name="Nalam V."/>
            <person name="Broders K.D."/>
        </authorList>
    </citation>
    <scope>NUCLEOTIDE SEQUENCE</scope>
    <source>
        <strain evidence="2">CCC 489</strain>
    </source>
</reference>
<protein>
    <submittedName>
        <fullName evidence="2">Uncharacterized protein</fullName>
    </submittedName>
</protein>
<proteinExistence type="predicted"/>
<feature type="non-terminal residue" evidence="2">
    <location>
        <position position="87"/>
    </location>
</feature>
<accession>A0A8K0J2R9</accession>
<feature type="compositionally biased region" description="Polar residues" evidence="1">
    <location>
        <begin position="73"/>
        <end position="87"/>
    </location>
</feature>
<dbReference type="EMBL" id="SRPY01001049">
    <property type="protein sequence ID" value="KAG5914924.1"/>
    <property type="molecule type" value="Genomic_DNA"/>
</dbReference>
<evidence type="ECO:0000313" key="2">
    <source>
        <dbReference type="EMBL" id="KAG5914924.1"/>
    </source>
</evidence>
<keyword evidence="3" id="KW-1185">Reference proteome</keyword>
<gene>
    <name evidence="2" type="ORF">E4U42_000234</name>
</gene>
<feature type="compositionally biased region" description="Basic and acidic residues" evidence="1">
    <location>
        <begin position="21"/>
        <end position="40"/>
    </location>
</feature>
<name>A0A8K0J2R9_9HYPO</name>
<evidence type="ECO:0000313" key="3">
    <source>
        <dbReference type="Proteomes" id="UP000811619"/>
    </source>
</evidence>
<comment type="caution">
    <text evidence="2">The sequence shown here is derived from an EMBL/GenBank/DDBJ whole genome shotgun (WGS) entry which is preliminary data.</text>
</comment>
<organism evidence="2 3">
    <name type="scientific">Claviceps africana</name>
    <dbReference type="NCBI Taxonomy" id="83212"/>
    <lineage>
        <taxon>Eukaryota</taxon>
        <taxon>Fungi</taxon>
        <taxon>Dikarya</taxon>
        <taxon>Ascomycota</taxon>
        <taxon>Pezizomycotina</taxon>
        <taxon>Sordariomycetes</taxon>
        <taxon>Hypocreomycetidae</taxon>
        <taxon>Hypocreales</taxon>
        <taxon>Clavicipitaceae</taxon>
        <taxon>Claviceps</taxon>
    </lineage>
</organism>